<protein>
    <submittedName>
        <fullName evidence="1">Transcriptional regulator</fullName>
    </submittedName>
</protein>
<dbReference type="SUPFAM" id="SSF159275">
    <property type="entry name" value="PA1994-like"/>
    <property type="match status" value="1"/>
</dbReference>
<reference evidence="1 2" key="1">
    <citation type="submission" date="2019-03" db="EMBL/GenBank/DDBJ databases">
        <title>Draft genome sequences of novel Actinobacteria.</title>
        <authorList>
            <person name="Sahin N."/>
            <person name="Ay H."/>
            <person name="Saygin H."/>
        </authorList>
    </citation>
    <scope>NUCLEOTIDE SEQUENCE [LARGE SCALE GENOMIC DNA]</scope>
    <source>
        <strain evidence="1 2">5K138</strain>
    </source>
</reference>
<evidence type="ECO:0000313" key="2">
    <source>
        <dbReference type="Proteomes" id="UP000294739"/>
    </source>
</evidence>
<dbReference type="Proteomes" id="UP000294739">
    <property type="component" value="Unassembled WGS sequence"/>
</dbReference>
<proteinExistence type="predicted"/>
<dbReference type="OrthoDB" id="7347529at2"/>
<dbReference type="EMBL" id="SMKZ01000012">
    <property type="protein sequence ID" value="TDE10965.1"/>
    <property type="molecule type" value="Genomic_DNA"/>
</dbReference>
<dbReference type="AlphaFoldDB" id="A0A4R5DJH7"/>
<sequence length="188" mass="21087">MFTGYSAEPLTRDVMWTALSWPAIEHLDLRADRSSVVADAVVVALDGRPTRLGYRIVAAPDWTVRRLELRPHGEPDLVLERRAGDRWYDGAGVERHELAGCVDVDIALTPFTNTLPIRRVGLAAGDSADLRMVYVQVEHGLDVIAVDQYYMRLGADTYRYRSGDFTADLTVDVDGLVIDYPGLWRRLV</sequence>
<dbReference type="InParanoid" id="A0A4R5DJH7"/>
<dbReference type="InterPro" id="IPR009467">
    <property type="entry name" value="Glycolipid-bd_prot_put"/>
</dbReference>
<evidence type="ECO:0000313" key="1">
    <source>
        <dbReference type="EMBL" id="TDE10965.1"/>
    </source>
</evidence>
<comment type="caution">
    <text evidence="1">The sequence shown here is derived from an EMBL/GenBank/DDBJ whole genome shotgun (WGS) entry which is preliminary data.</text>
</comment>
<dbReference type="Pfam" id="PF06475">
    <property type="entry name" value="Glycolipid_bind"/>
    <property type="match status" value="1"/>
</dbReference>
<accession>A0A4R5DJH7</accession>
<organism evidence="1 2">
    <name type="scientific">Jiangella asiatica</name>
    <dbReference type="NCBI Taxonomy" id="2530372"/>
    <lineage>
        <taxon>Bacteria</taxon>
        <taxon>Bacillati</taxon>
        <taxon>Actinomycetota</taxon>
        <taxon>Actinomycetes</taxon>
        <taxon>Jiangellales</taxon>
        <taxon>Jiangellaceae</taxon>
        <taxon>Jiangella</taxon>
    </lineage>
</organism>
<gene>
    <name evidence="1" type="ORF">E1269_10825</name>
</gene>
<dbReference type="RefSeq" id="WP_131894238.1">
    <property type="nucleotide sequence ID" value="NZ_SMKZ01000012.1"/>
</dbReference>
<name>A0A4R5DJH7_9ACTN</name>
<keyword evidence="2" id="KW-1185">Reference proteome</keyword>